<evidence type="ECO:0000313" key="7">
    <source>
        <dbReference type="EMBL" id="ACA58956.1"/>
    </source>
</evidence>
<gene>
    <name evidence="5" type="primary">vapC</name>
    <name evidence="7" type="ordered locus">Daud_0408</name>
</gene>
<dbReference type="HOGENOM" id="CLU_135601_1_1_9"/>
<evidence type="ECO:0000256" key="2">
    <source>
        <dbReference type="ARBA" id="ARBA00022722"/>
    </source>
</evidence>
<dbReference type="Proteomes" id="UP000008544">
    <property type="component" value="Chromosome"/>
</dbReference>
<dbReference type="eggNOG" id="COG1439">
    <property type="taxonomic scope" value="Bacteria"/>
</dbReference>
<reference evidence="7 8" key="2">
    <citation type="journal article" date="2008" name="Science">
        <title>Environmental genomics reveals a single-species ecosystem deep within Earth.</title>
        <authorList>
            <person name="Chivian D."/>
            <person name="Brodie E.L."/>
            <person name="Alm E.J."/>
            <person name="Culley D.E."/>
            <person name="Dehal P.S."/>
            <person name="Desantis T.Z."/>
            <person name="Gihring T.M."/>
            <person name="Lapidus A."/>
            <person name="Lin L.H."/>
            <person name="Lowry S.R."/>
            <person name="Moser D.P."/>
            <person name="Richardson P.M."/>
            <person name="Southam G."/>
            <person name="Wanger G."/>
            <person name="Pratt L.M."/>
            <person name="Andersen G.L."/>
            <person name="Hazen T.C."/>
            <person name="Brockman F.J."/>
            <person name="Arkin A.P."/>
            <person name="Onstott T.C."/>
        </authorList>
    </citation>
    <scope>NUCLEOTIDE SEQUENCE [LARGE SCALE GENOMIC DNA]</scope>
    <source>
        <strain evidence="7 8">MP104C</strain>
    </source>
</reference>
<dbReference type="CDD" id="cd18689">
    <property type="entry name" value="PIN_VapC-like"/>
    <property type="match status" value="1"/>
</dbReference>
<dbReference type="GO" id="GO:0000287">
    <property type="term" value="F:magnesium ion binding"/>
    <property type="evidence" value="ECO:0007669"/>
    <property type="project" value="UniProtKB-UniRule"/>
</dbReference>
<keyword evidence="2 5" id="KW-0540">Nuclease</keyword>
<name>B1I1Z3_DESAP</name>
<dbReference type="EMBL" id="CP000860">
    <property type="protein sequence ID" value="ACA58956.1"/>
    <property type="molecule type" value="Genomic_DNA"/>
</dbReference>
<comment type="function">
    <text evidence="5">Toxic component of a toxin-antitoxin (TA) system. An RNase.</text>
</comment>
<evidence type="ECO:0000256" key="3">
    <source>
        <dbReference type="ARBA" id="ARBA00022723"/>
    </source>
</evidence>
<keyword evidence="1 5" id="KW-1277">Toxin-antitoxin system</keyword>
<dbReference type="InterPro" id="IPR002716">
    <property type="entry name" value="PIN_dom"/>
</dbReference>
<reference evidence="8" key="1">
    <citation type="submission" date="2007-10" db="EMBL/GenBank/DDBJ databases">
        <title>Complete sequence of chromosome of Desulforudis audaxviator MP104C.</title>
        <authorList>
            <person name="Copeland A."/>
            <person name="Lucas S."/>
            <person name="Lapidus A."/>
            <person name="Barry K."/>
            <person name="Glavina del Rio T."/>
            <person name="Dalin E."/>
            <person name="Tice H."/>
            <person name="Bruce D."/>
            <person name="Pitluck S."/>
            <person name="Lowry S.R."/>
            <person name="Larimer F."/>
            <person name="Land M.L."/>
            <person name="Hauser L."/>
            <person name="Kyrpides N."/>
            <person name="Ivanova N.N."/>
            <person name="Richardson P."/>
        </authorList>
    </citation>
    <scope>NUCLEOTIDE SEQUENCE [LARGE SCALE GENOMIC DNA]</scope>
    <source>
        <strain evidence="8">MP104C</strain>
    </source>
</reference>
<evidence type="ECO:0000256" key="5">
    <source>
        <dbReference type="HAMAP-Rule" id="MF_00265"/>
    </source>
</evidence>
<comment type="cofactor">
    <cofactor evidence="5">
        <name>Mg(2+)</name>
        <dbReference type="ChEBI" id="CHEBI:18420"/>
    </cofactor>
</comment>
<keyword evidence="5" id="KW-0800">Toxin</keyword>
<dbReference type="EC" id="3.1.-.-" evidence="5"/>
<dbReference type="RefSeq" id="WP_012301547.1">
    <property type="nucleotide sequence ID" value="NC_010424.1"/>
</dbReference>
<keyword evidence="4 5" id="KW-0378">Hydrolase</keyword>
<evidence type="ECO:0000256" key="4">
    <source>
        <dbReference type="ARBA" id="ARBA00022801"/>
    </source>
</evidence>
<protein>
    <recommendedName>
        <fullName evidence="5">Ribonuclease VapC</fullName>
        <shortName evidence="5">RNase VapC</shortName>
        <ecNumber evidence="5">3.1.-.-</ecNumber>
    </recommendedName>
    <alternativeName>
        <fullName evidence="5">Toxin VapC</fullName>
    </alternativeName>
</protein>
<dbReference type="GO" id="GO:0004540">
    <property type="term" value="F:RNA nuclease activity"/>
    <property type="evidence" value="ECO:0007669"/>
    <property type="project" value="InterPro"/>
</dbReference>
<evidence type="ECO:0000313" key="8">
    <source>
        <dbReference type="Proteomes" id="UP000008544"/>
    </source>
</evidence>
<keyword evidence="5" id="KW-0460">Magnesium</keyword>
<dbReference type="SUPFAM" id="SSF88723">
    <property type="entry name" value="PIN domain-like"/>
    <property type="match status" value="1"/>
</dbReference>
<dbReference type="HAMAP" id="MF_00265">
    <property type="entry name" value="VapC_Nob1"/>
    <property type="match status" value="1"/>
</dbReference>
<feature type="binding site" evidence="5">
    <location>
        <position position="99"/>
    </location>
    <ligand>
        <name>Mg(2+)</name>
        <dbReference type="ChEBI" id="CHEBI:18420"/>
    </ligand>
</feature>
<dbReference type="GO" id="GO:0090729">
    <property type="term" value="F:toxin activity"/>
    <property type="evidence" value="ECO:0007669"/>
    <property type="project" value="UniProtKB-KW"/>
</dbReference>
<comment type="similarity">
    <text evidence="5">Belongs to the PINc/VapC protein family.</text>
</comment>
<proteinExistence type="inferred from homology"/>
<dbReference type="STRING" id="477974.Daud_0408"/>
<dbReference type="GO" id="GO:0016787">
    <property type="term" value="F:hydrolase activity"/>
    <property type="evidence" value="ECO:0007669"/>
    <property type="project" value="UniProtKB-KW"/>
</dbReference>
<feature type="domain" description="PIN" evidence="6">
    <location>
        <begin position="7"/>
        <end position="124"/>
    </location>
</feature>
<dbReference type="InterPro" id="IPR029060">
    <property type="entry name" value="PIN-like_dom_sf"/>
</dbReference>
<organism evidence="7 8">
    <name type="scientific">Desulforudis audaxviator (strain MP104C)</name>
    <dbReference type="NCBI Taxonomy" id="477974"/>
    <lineage>
        <taxon>Bacteria</taxon>
        <taxon>Bacillati</taxon>
        <taxon>Bacillota</taxon>
        <taxon>Clostridia</taxon>
        <taxon>Thermoanaerobacterales</taxon>
        <taxon>Candidatus Desulforudaceae</taxon>
        <taxon>Candidatus Desulforudis</taxon>
    </lineage>
</organism>
<dbReference type="AlphaFoldDB" id="B1I1Z3"/>
<sequence>MRPRRFVFDSYAVLALVEDEPGAQVVAEIIADEAAELYLSAVSLGEVYYILFRRQGEPVAEEVVRGVMQEESLTTAEASWLRVKDAARIKAGGGLSYADAFVLGLSLELEAPVVTGDPEIRAAAGRLGVKVVWIGR</sequence>
<keyword evidence="8" id="KW-1185">Reference proteome</keyword>
<accession>B1I1Z3</accession>
<evidence type="ECO:0000259" key="6">
    <source>
        <dbReference type="Pfam" id="PF01850"/>
    </source>
</evidence>
<evidence type="ECO:0000256" key="1">
    <source>
        <dbReference type="ARBA" id="ARBA00022649"/>
    </source>
</evidence>
<feature type="binding site" evidence="5">
    <location>
        <position position="9"/>
    </location>
    <ligand>
        <name>Mg(2+)</name>
        <dbReference type="ChEBI" id="CHEBI:18420"/>
    </ligand>
</feature>
<dbReference type="Gene3D" id="3.40.50.1010">
    <property type="entry name" value="5'-nuclease"/>
    <property type="match status" value="1"/>
</dbReference>
<dbReference type="KEGG" id="dau:Daud_0408"/>
<dbReference type="OrthoDB" id="1806785at2"/>
<keyword evidence="3 5" id="KW-0479">Metal-binding</keyword>
<dbReference type="Pfam" id="PF01850">
    <property type="entry name" value="PIN"/>
    <property type="match status" value="1"/>
</dbReference>
<dbReference type="InterPro" id="IPR022907">
    <property type="entry name" value="VapC_family"/>
</dbReference>